<name>A0ABQ8BMI6_BRANA</name>
<gene>
    <name evidence="1" type="ORF">HID58_037868</name>
</gene>
<sequence length="131" mass="14658">MLVALWFWDFTERLSLGHPWSCGEFTIRWFLVRWTFSRVSWPWWFVECKDRCFPARGGRVRGLSLASDPLGPGGLSSGVLRVFADGGSSKRMAVPRTSGFALEASTETDLWVGIGHASSGEVDGEVRFKNN</sequence>
<accession>A0ABQ8BMI6</accession>
<dbReference type="Proteomes" id="UP000824890">
    <property type="component" value="Unassembled WGS sequence"/>
</dbReference>
<reference evidence="1 2" key="1">
    <citation type="submission" date="2021-05" db="EMBL/GenBank/DDBJ databases">
        <title>Genome Assembly of Synthetic Allotetraploid Brassica napus Reveals Homoeologous Exchanges between Subgenomes.</title>
        <authorList>
            <person name="Davis J.T."/>
        </authorList>
    </citation>
    <scope>NUCLEOTIDE SEQUENCE [LARGE SCALE GENOMIC DNA]</scope>
    <source>
        <strain evidence="2">cv. Da-Ae</strain>
        <tissue evidence="1">Seedling</tissue>
    </source>
</reference>
<keyword evidence="2" id="KW-1185">Reference proteome</keyword>
<comment type="caution">
    <text evidence="1">The sequence shown here is derived from an EMBL/GenBank/DDBJ whole genome shotgun (WGS) entry which is preliminary data.</text>
</comment>
<protein>
    <submittedName>
        <fullName evidence="1">Uncharacterized protein</fullName>
    </submittedName>
</protein>
<evidence type="ECO:0000313" key="1">
    <source>
        <dbReference type="EMBL" id="KAH0906041.1"/>
    </source>
</evidence>
<proteinExistence type="predicted"/>
<organism evidence="1 2">
    <name type="scientific">Brassica napus</name>
    <name type="common">Rape</name>
    <dbReference type="NCBI Taxonomy" id="3708"/>
    <lineage>
        <taxon>Eukaryota</taxon>
        <taxon>Viridiplantae</taxon>
        <taxon>Streptophyta</taxon>
        <taxon>Embryophyta</taxon>
        <taxon>Tracheophyta</taxon>
        <taxon>Spermatophyta</taxon>
        <taxon>Magnoliopsida</taxon>
        <taxon>eudicotyledons</taxon>
        <taxon>Gunneridae</taxon>
        <taxon>Pentapetalae</taxon>
        <taxon>rosids</taxon>
        <taxon>malvids</taxon>
        <taxon>Brassicales</taxon>
        <taxon>Brassicaceae</taxon>
        <taxon>Brassiceae</taxon>
        <taxon>Brassica</taxon>
    </lineage>
</organism>
<evidence type="ECO:0000313" key="2">
    <source>
        <dbReference type="Proteomes" id="UP000824890"/>
    </source>
</evidence>
<dbReference type="EMBL" id="JAGKQM010000010">
    <property type="protein sequence ID" value="KAH0906041.1"/>
    <property type="molecule type" value="Genomic_DNA"/>
</dbReference>